<evidence type="ECO:0000313" key="2">
    <source>
        <dbReference type="EMBL" id="KKL07003.1"/>
    </source>
</evidence>
<protein>
    <recommendedName>
        <fullName evidence="1">tRNA methyltransferase TRMD/TRM10-type domain-containing protein</fullName>
    </recommendedName>
</protein>
<accession>A0A0F9D4J5</accession>
<gene>
    <name evidence="2" type="ORF">LCGC14_2590350</name>
</gene>
<dbReference type="GO" id="GO:0005829">
    <property type="term" value="C:cytosol"/>
    <property type="evidence" value="ECO:0007669"/>
    <property type="project" value="TreeGrafter"/>
</dbReference>
<organism evidence="2">
    <name type="scientific">marine sediment metagenome</name>
    <dbReference type="NCBI Taxonomy" id="412755"/>
    <lineage>
        <taxon>unclassified sequences</taxon>
        <taxon>metagenomes</taxon>
        <taxon>ecological metagenomes</taxon>
    </lineage>
</organism>
<feature type="domain" description="tRNA methyltransferase TRMD/TRM10-type" evidence="1">
    <location>
        <begin position="3"/>
        <end position="142"/>
    </location>
</feature>
<dbReference type="GO" id="GO:0052906">
    <property type="term" value="F:tRNA (guanine(37)-N1)-methyltransferase activity"/>
    <property type="evidence" value="ECO:0007669"/>
    <property type="project" value="InterPro"/>
</dbReference>
<dbReference type="InterPro" id="IPR002649">
    <property type="entry name" value="tRNA_m1G_MeTrfase_TrmD"/>
</dbReference>
<dbReference type="InterPro" id="IPR029026">
    <property type="entry name" value="tRNA_m1G_MTases_N"/>
</dbReference>
<dbReference type="Pfam" id="PF01746">
    <property type="entry name" value="tRNA_m1G_MT"/>
    <property type="match status" value="1"/>
</dbReference>
<evidence type="ECO:0000259" key="1">
    <source>
        <dbReference type="Pfam" id="PF01746"/>
    </source>
</evidence>
<feature type="non-terminal residue" evidence="2">
    <location>
        <position position="142"/>
    </location>
</feature>
<dbReference type="InterPro" id="IPR029028">
    <property type="entry name" value="Alpha/beta_knot_MTases"/>
</dbReference>
<dbReference type="EMBL" id="LAZR01043465">
    <property type="protein sequence ID" value="KKL07003.1"/>
    <property type="molecule type" value="Genomic_DNA"/>
</dbReference>
<dbReference type="PANTHER" id="PTHR46417">
    <property type="entry name" value="TRNA (GUANINE-N(1)-)-METHYLTRANSFERASE"/>
    <property type="match status" value="1"/>
</dbReference>
<dbReference type="PANTHER" id="PTHR46417:SF1">
    <property type="entry name" value="TRNA (GUANINE-N(1)-)-METHYLTRANSFERASE"/>
    <property type="match status" value="1"/>
</dbReference>
<dbReference type="AlphaFoldDB" id="A0A0F9D4J5"/>
<comment type="caution">
    <text evidence="2">The sequence shown here is derived from an EMBL/GenBank/DDBJ whole genome shotgun (WGS) entry which is preliminary data.</text>
</comment>
<reference evidence="2" key="1">
    <citation type="journal article" date="2015" name="Nature">
        <title>Complex archaea that bridge the gap between prokaryotes and eukaryotes.</title>
        <authorList>
            <person name="Spang A."/>
            <person name="Saw J.H."/>
            <person name="Jorgensen S.L."/>
            <person name="Zaremba-Niedzwiedzka K."/>
            <person name="Martijn J."/>
            <person name="Lind A.E."/>
            <person name="van Eijk R."/>
            <person name="Schleper C."/>
            <person name="Guy L."/>
            <person name="Ettema T.J."/>
        </authorList>
    </citation>
    <scope>NUCLEOTIDE SEQUENCE</scope>
</reference>
<dbReference type="SUPFAM" id="SSF75217">
    <property type="entry name" value="alpha/beta knot"/>
    <property type="match status" value="1"/>
</dbReference>
<dbReference type="InterPro" id="IPR016009">
    <property type="entry name" value="tRNA_MeTrfase_TRMD/TRM10"/>
</dbReference>
<proteinExistence type="predicted"/>
<dbReference type="Gene3D" id="3.40.1280.10">
    <property type="match status" value="1"/>
</dbReference>
<dbReference type="GO" id="GO:0002939">
    <property type="term" value="P:tRNA N1-guanine methylation"/>
    <property type="evidence" value="ECO:0007669"/>
    <property type="project" value="TreeGrafter"/>
</dbReference>
<name>A0A0F9D4J5_9ZZZZ</name>
<sequence>MEQIDIVTIFPEICEPYLSSSIIGRARERGHLAINVHNLRDYTEDKHRTTDDTPYGGGPGMVMKAEPIQRAFDSILSDGIPTRSILVTPQGKPFDQSMAEEFSADPRRLLILCGRYEGVDERVVERCIDEEVSAGDYVLTGG</sequence>